<dbReference type="SUPFAM" id="SSF54593">
    <property type="entry name" value="Glyoxalase/Bleomycin resistance protein/Dihydroxybiphenyl dioxygenase"/>
    <property type="match status" value="1"/>
</dbReference>
<name>A0AAU7DZW6_9MICO</name>
<dbReference type="InterPro" id="IPR029068">
    <property type="entry name" value="Glyas_Bleomycin-R_OHBP_Dase"/>
</dbReference>
<dbReference type="PANTHER" id="PTHR35908:SF1">
    <property type="entry name" value="CONSERVED PROTEIN"/>
    <property type="match status" value="1"/>
</dbReference>
<feature type="domain" description="Glyoxalase-like" evidence="1">
    <location>
        <begin position="18"/>
        <end position="153"/>
    </location>
</feature>
<dbReference type="InterPro" id="IPR041581">
    <property type="entry name" value="Glyoxalase_6"/>
</dbReference>
<gene>
    <name evidence="2" type="ORF">V5R04_03650</name>
</gene>
<evidence type="ECO:0000259" key="1">
    <source>
        <dbReference type="Pfam" id="PF18029"/>
    </source>
</evidence>
<reference evidence="2" key="1">
    <citation type="submission" date="2024-02" db="EMBL/GenBank/DDBJ databases">
        <title>Tomenella chthoni gen. nov. sp. nov., a member of the family Jonesiaceae isolated from bat guano.</title>
        <authorList>
            <person name="Miller S.L."/>
            <person name="King J."/>
            <person name="Sankaranarayanan K."/>
            <person name="Lawson P.A."/>
        </authorList>
    </citation>
    <scope>NUCLEOTIDE SEQUENCE</scope>
    <source>
        <strain evidence="2">BS-20</strain>
    </source>
</reference>
<sequence>MPWHFGAPYGGDMGYTFQITVDRLSPHELAAWWAQTLGWEVEVDNPQFITSMIQQGLATPTDAMVFNTKLVWKSGAAIFDPAGYGMPRVLFQLVPEPKITKNRMHLDVHVGVGELAQTQLDLIARGATYLHSGSQGPHHWITMADPEGNEFCLAEK</sequence>
<dbReference type="AlphaFoldDB" id="A0AAU7DZW6"/>
<dbReference type="EMBL" id="CP146203">
    <property type="protein sequence ID" value="XBH22336.1"/>
    <property type="molecule type" value="Genomic_DNA"/>
</dbReference>
<dbReference type="Pfam" id="PF18029">
    <property type="entry name" value="Glyoxalase_6"/>
    <property type="match status" value="1"/>
</dbReference>
<dbReference type="PANTHER" id="PTHR35908">
    <property type="entry name" value="HYPOTHETICAL FUSION PROTEIN"/>
    <property type="match status" value="1"/>
</dbReference>
<protein>
    <submittedName>
        <fullName evidence="2">VOC family protein</fullName>
    </submittedName>
</protein>
<proteinExistence type="predicted"/>
<evidence type="ECO:0000313" key="2">
    <source>
        <dbReference type="EMBL" id="XBH22336.1"/>
    </source>
</evidence>
<accession>A0AAU7DZW6</accession>
<dbReference type="Gene3D" id="3.10.180.10">
    <property type="entry name" value="2,3-Dihydroxybiphenyl 1,2-Dioxygenase, domain 1"/>
    <property type="match status" value="1"/>
</dbReference>
<organism evidence="2">
    <name type="scientific">Jonesiaceae bacterium BS-20</name>
    <dbReference type="NCBI Taxonomy" id="3120821"/>
    <lineage>
        <taxon>Bacteria</taxon>
        <taxon>Bacillati</taxon>
        <taxon>Actinomycetota</taxon>
        <taxon>Actinomycetes</taxon>
        <taxon>Micrococcales</taxon>
        <taxon>Jonesiaceae</taxon>
    </lineage>
</organism>